<feature type="domain" description="Plus3" evidence="10">
    <location>
        <begin position="1000"/>
        <end position="1128"/>
    </location>
</feature>
<keyword evidence="6" id="KW-0862">Zinc</keyword>
<dbReference type="PRINTS" id="PR00975">
    <property type="entry name" value="RIBOSOMALS19"/>
</dbReference>
<dbReference type="PROSITE" id="PS50158">
    <property type="entry name" value="ZF_CCHC"/>
    <property type="match status" value="1"/>
</dbReference>
<dbReference type="SUPFAM" id="SSF159042">
    <property type="entry name" value="Plus3-like"/>
    <property type="match status" value="1"/>
</dbReference>
<dbReference type="PANTHER" id="PTHR38940">
    <property type="entry name" value="PLUS3 DOMAIN-CONTAINING PROTEIN"/>
    <property type="match status" value="1"/>
</dbReference>
<dbReference type="PANTHER" id="PTHR38940:SF4">
    <property type="entry name" value="OS01G0775100 PROTEIN"/>
    <property type="match status" value="1"/>
</dbReference>
<dbReference type="GO" id="GO:0003677">
    <property type="term" value="F:DNA binding"/>
    <property type="evidence" value="ECO:0007669"/>
    <property type="project" value="InterPro"/>
</dbReference>
<keyword evidence="12" id="KW-1185">Reference proteome</keyword>
<dbReference type="InterPro" id="IPR005713">
    <property type="entry name" value="Ribosomal_uS19_euk/arc"/>
</dbReference>
<evidence type="ECO:0000313" key="11">
    <source>
        <dbReference type="EMBL" id="KAA8548754.1"/>
    </source>
</evidence>
<dbReference type="FunFam" id="3.30.860.10:FF:000002">
    <property type="entry name" value="40S ribosomal protein S15"/>
    <property type="match status" value="1"/>
</dbReference>
<dbReference type="GO" id="GO:0015935">
    <property type="term" value="C:small ribosomal subunit"/>
    <property type="evidence" value="ECO:0007669"/>
    <property type="project" value="InterPro"/>
</dbReference>
<feature type="domain" description="CCHC-type" evidence="9">
    <location>
        <begin position="828"/>
        <end position="843"/>
    </location>
</feature>
<dbReference type="InterPro" id="IPR004343">
    <property type="entry name" value="Plus-3_dom"/>
</dbReference>
<organism evidence="11 12">
    <name type="scientific">Nyssa sinensis</name>
    <dbReference type="NCBI Taxonomy" id="561372"/>
    <lineage>
        <taxon>Eukaryota</taxon>
        <taxon>Viridiplantae</taxon>
        <taxon>Streptophyta</taxon>
        <taxon>Embryophyta</taxon>
        <taxon>Tracheophyta</taxon>
        <taxon>Spermatophyta</taxon>
        <taxon>Magnoliopsida</taxon>
        <taxon>eudicotyledons</taxon>
        <taxon>Gunneridae</taxon>
        <taxon>Pentapetalae</taxon>
        <taxon>asterids</taxon>
        <taxon>Cornales</taxon>
        <taxon>Nyssaceae</taxon>
        <taxon>Nyssa</taxon>
    </lineage>
</organism>
<dbReference type="Pfam" id="PF03126">
    <property type="entry name" value="Plus-3"/>
    <property type="match status" value="1"/>
</dbReference>
<dbReference type="InterPro" id="IPR020934">
    <property type="entry name" value="Ribosomal_uS19_CS"/>
</dbReference>
<evidence type="ECO:0000313" key="12">
    <source>
        <dbReference type="Proteomes" id="UP000325577"/>
    </source>
</evidence>
<dbReference type="GO" id="GO:0005524">
    <property type="term" value="F:ATP binding"/>
    <property type="evidence" value="ECO:0007669"/>
    <property type="project" value="UniProtKB-KW"/>
</dbReference>
<name>A0A5J5C1L0_9ASTE</name>
<evidence type="ECO:0000256" key="5">
    <source>
        <dbReference type="ARBA" id="ARBA00023274"/>
    </source>
</evidence>
<dbReference type="GO" id="GO:0016301">
    <property type="term" value="F:kinase activity"/>
    <property type="evidence" value="ECO:0007669"/>
    <property type="project" value="InterPro"/>
</dbReference>
<dbReference type="Pfam" id="PF00203">
    <property type="entry name" value="Ribosomal_S19"/>
    <property type="match status" value="1"/>
</dbReference>
<evidence type="ECO:0000256" key="2">
    <source>
        <dbReference type="ARBA" id="ARBA00022741"/>
    </source>
</evidence>
<dbReference type="InterPro" id="IPR023575">
    <property type="entry name" value="Ribosomal_uS19_SF"/>
</dbReference>
<dbReference type="OrthoDB" id="166375at2759"/>
<dbReference type="Proteomes" id="UP000325577">
    <property type="component" value="Linkage Group LG0"/>
</dbReference>
<dbReference type="NCBIfam" id="NF003121">
    <property type="entry name" value="PRK04038.1"/>
    <property type="match status" value="1"/>
</dbReference>
<dbReference type="PROSITE" id="PS51360">
    <property type="entry name" value="PLUS3"/>
    <property type="match status" value="1"/>
</dbReference>
<evidence type="ECO:0008006" key="13">
    <source>
        <dbReference type="Google" id="ProtNLM"/>
    </source>
</evidence>
<evidence type="ECO:0000256" key="6">
    <source>
        <dbReference type="PROSITE-ProRule" id="PRU00047"/>
    </source>
</evidence>
<dbReference type="Gene3D" id="3.40.50.300">
    <property type="entry name" value="P-loop containing nucleotide triphosphate hydrolases"/>
    <property type="match status" value="1"/>
</dbReference>
<dbReference type="SMART" id="SM00343">
    <property type="entry name" value="ZnF_C2HC"/>
    <property type="match status" value="2"/>
</dbReference>
<keyword evidence="3" id="KW-0067">ATP-binding</keyword>
<dbReference type="Pfam" id="PF06414">
    <property type="entry name" value="Zeta_toxin"/>
    <property type="match status" value="1"/>
</dbReference>
<evidence type="ECO:0000259" key="10">
    <source>
        <dbReference type="PROSITE" id="PS51360"/>
    </source>
</evidence>
<dbReference type="InterPro" id="IPR027417">
    <property type="entry name" value="P-loop_NTPase"/>
</dbReference>
<evidence type="ECO:0000256" key="4">
    <source>
        <dbReference type="ARBA" id="ARBA00022980"/>
    </source>
</evidence>
<feature type="compositionally biased region" description="Basic and acidic residues" evidence="8">
    <location>
        <begin position="409"/>
        <end position="423"/>
    </location>
</feature>
<dbReference type="GO" id="GO:0008270">
    <property type="term" value="F:zinc ion binding"/>
    <property type="evidence" value="ECO:0007669"/>
    <property type="project" value="UniProtKB-KW"/>
</dbReference>
<evidence type="ECO:0000256" key="3">
    <source>
        <dbReference type="ARBA" id="ARBA00022840"/>
    </source>
</evidence>
<dbReference type="SUPFAM" id="SSF52540">
    <property type="entry name" value="P-loop containing nucleoside triphosphate hydrolases"/>
    <property type="match status" value="1"/>
</dbReference>
<dbReference type="GO" id="GO:0003723">
    <property type="term" value="F:RNA binding"/>
    <property type="evidence" value="ECO:0007669"/>
    <property type="project" value="InterPro"/>
</dbReference>
<evidence type="ECO:0000256" key="7">
    <source>
        <dbReference type="RuleBase" id="RU003485"/>
    </source>
</evidence>
<feature type="compositionally biased region" description="Basic and acidic residues" evidence="8">
    <location>
        <begin position="379"/>
        <end position="389"/>
    </location>
</feature>
<accession>A0A5J5C1L0</accession>
<dbReference type="SMART" id="SM00719">
    <property type="entry name" value="Plus3"/>
    <property type="match status" value="1"/>
</dbReference>
<evidence type="ECO:0000256" key="8">
    <source>
        <dbReference type="SAM" id="MobiDB-lite"/>
    </source>
</evidence>
<dbReference type="InterPro" id="IPR002222">
    <property type="entry name" value="Ribosomal_uS19"/>
</dbReference>
<dbReference type="Gene3D" id="3.30.860.10">
    <property type="entry name" value="30s Ribosomal Protein S19, Chain A"/>
    <property type="match status" value="1"/>
</dbReference>
<dbReference type="GO" id="GO:0006412">
    <property type="term" value="P:translation"/>
    <property type="evidence" value="ECO:0007669"/>
    <property type="project" value="InterPro"/>
</dbReference>
<dbReference type="GO" id="GO:0003735">
    <property type="term" value="F:structural constituent of ribosome"/>
    <property type="evidence" value="ECO:0007669"/>
    <property type="project" value="InterPro"/>
</dbReference>
<evidence type="ECO:0000259" key="9">
    <source>
        <dbReference type="PROSITE" id="PS50158"/>
    </source>
</evidence>
<dbReference type="Gene3D" id="4.10.60.10">
    <property type="entry name" value="Zinc finger, CCHC-type"/>
    <property type="match status" value="1"/>
</dbReference>
<keyword evidence="5 7" id="KW-0687">Ribonucleoprotein</keyword>
<proteinExistence type="inferred from homology"/>
<keyword evidence="2" id="KW-0547">Nucleotide-binding</keyword>
<dbReference type="PROSITE" id="PS00323">
    <property type="entry name" value="RIBOSOMAL_S19"/>
    <property type="match status" value="1"/>
</dbReference>
<keyword evidence="6" id="KW-0863">Zinc-finger</keyword>
<dbReference type="InterPro" id="IPR036128">
    <property type="entry name" value="Plus3-like_sf"/>
</dbReference>
<dbReference type="SUPFAM" id="SSF54570">
    <property type="entry name" value="Ribosomal protein S19"/>
    <property type="match status" value="1"/>
</dbReference>
<dbReference type="InterPro" id="IPR010488">
    <property type="entry name" value="Zeta_toxin_domain"/>
</dbReference>
<feature type="region of interest" description="Disordered" evidence="8">
    <location>
        <begin position="369"/>
        <end position="436"/>
    </location>
</feature>
<dbReference type="InterPro" id="IPR001878">
    <property type="entry name" value="Znf_CCHC"/>
</dbReference>
<gene>
    <name evidence="11" type="ORF">F0562_000438</name>
</gene>
<feature type="region of interest" description="Disordered" evidence="8">
    <location>
        <begin position="165"/>
        <end position="198"/>
    </location>
</feature>
<dbReference type="EMBL" id="CM018031">
    <property type="protein sequence ID" value="KAA8548754.1"/>
    <property type="molecule type" value="Genomic_DNA"/>
</dbReference>
<dbReference type="NCBIfam" id="TIGR01025">
    <property type="entry name" value="uS19_arch"/>
    <property type="match status" value="1"/>
</dbReference>
<protein>
    <recommendedName>
        <fullName evidence="13">CCHC-type domain-containing protein</fullName>
    </recommendedName>
</protein>
<dbReference type="Gene3D" id="3.90.70.200">
    <property type="entry name" value="Plus-3 domain"/>
    <property type="match status" value="1"/>
</dbReference>
<keyword evidence="4 7" id="KW-0689">Ribosomal protein</keyword>
<feature type="compositionally biased region" description="Basic and acidic residues" evidence="8">
    <location>
        <begin position="187"/>
        <end position="198"/>
    </location>
</feature>
<reference evidence="11 12" key="1">
    <citation type="submission" date="2019-09" db="EMBL/GenBank/DDBJ databases">
        <title>A chromosome-level genome assembly of the Chinese tupelo Nyssa sinensis.</title>
        <authorList>
            <person name="Yang X."/>
            <person name="Kang M."/>
            <person name="Yang Y."/>
            <person name="Xiong H."/>
            <person name="Wang M."/>
            <person name="Zhang Z."/>
            <person name="Wang Z."/>
            <person name="Wu H."/>
            <person name="Ma T."/>
            <person name="Liu J."/>
            <person name="Xi Z."/>
        </authorList>
    </citation>
    <scope>NUCLEOTIDE SEQUENCE [LARGE SCALE GENOMIC DNA]</scope>
    <source>
        <strain evidence="11">J267</strain>
        <tissue evidence="11">Leaf</tissue>
    </source>
</reference>
<comment type="similarity">
    <text evidence="1 7">Belongs to the universal ribosomal protein uS19 family.</text>
</comment>
<sequence>MWFACRTRVLGSVAAMAKTDLDLVGVSGLPTEDIIQLMMNVDNDEKEPVTDLGLALGYSNQSIKTRSNNDSGAGVNASSRFDMTFVPSDPLTELVWSPHKGLSLKCTDCSLAEKTPSLLWDVGPRNTILSPPLSITSRETNDEKPLEKRDLFTSQAAVHVESEVGNRASMTSSPGSSAGVMPVVGSSHEHHTRTSGDMEEMKTLEGASVLYINQKAENIRENEGRVCRSNEIQMTNISETMEDDAGQGNQRTTDFLALGINERRPELTQREPLSRECNIVTITDPGGRIGDVASDSQMLGFEVSLAADVHSLEQCEAFGNLVSNSTSPGRRPDQLALVIDEGSKMKTHGSTSASPLEKLEFTGENDLWRPISNDDCGQSEERVPRDKSVQLEASPTNSRIHLCSRKGKEKALSDRDVDERMSKEEDDSHESVESCNGAGLFSTGKRQWSFEQQLIVGSKTVKKQIQESPASTSVIRQDSSFMNWISNMVKGLNKSNQDEAPSLTLSLSHPNYGHENHDQGIIPCNKSHDPGSRNLGFQTVFQSLYCSKAKVQETSMCIGNYPVGGSKEVVLADKTRASITPINCHGKNDKCKQFLLSGDGGPSIQPGILSSNIASTQEICKTYSGEHKTSCNLACGKGKDVVRSSNSSLGKRKTNSAENNNYDLSSEGKAIHNVDCKSNPLRSLWITRFSPKSIGPVLNLDHCNHITRKELEGSADCGRLIPHVQTHADFSTDEKSSEAKEYSTVDPENVVAKELQNYAPNTEASCGLKKVHGHNDQKSIYKLNPRLPSQKLKSAVAMASMFARRLDALKHIIPSDVKDDATCMMITCFFCGRSGHDLRDCSEITETELNSLLRNITSYDGAEESLCFCIRCFQLDHWAISCPIPSSRGQLQSECGASLVDHYSANKVQLTAGNEKYARMLETKENHPPVAVAHTICARKKSRIDTDSSPNLKWSGIMTSDQRISKLKNISSSSGENKLEETQITPLCNFVNKQISDVPKGMFDAIRKLRLSRMDILKWMNSQISLPHLNGFFLRLRLGKGEGPGGTGYYVACITGAQREKSPQNSKNSILVDVGGIKCPVESRYVSNHDFLEDELMTWWCTTLTSGGKIPSEDDLKLKFEERRRQIGFNDASECPELCKLAYEYLKTSKGFEDIIYEYFAKEPNAKLLYVKLVEELDRCILGYFAFHWSHASLMICQVLSVGSEQKKLKDLVMAATRKRRFEKVIKDLKMARVFSTLVEEMKAIGSVGESKCTDVMVPVAHNERSPVLLLMGGGMGAGKSTVLKDILKESFWSGAAANAVVVEADAFKETDVHQSSTDAASSLLVTALNEGRDVIMDGTLSWEPFLDQTIAMARNVHKHRYRMGVGYKVEDDGAVTENYWEQVEEEEENGQEVKRKPYRIELVGVVCDPFQAVVRGIRRAIFLGRAVRVNSQLKSHKRFASAFSRYSQLVDNARLYCTNAVCGPPRLIAWKDGNNKLLVDPEEIKSLTMVSSLNDAADSIYELYPNPDMICEPGSVWKDMILLPTRASLQQELKTSSAALPYIFTYINFASPLNPSRDQIEFLVLRIRVSDFHLQEWRMLKQMWLQDSRRRGQFKKFSFRGVDLDALLDMSTDELVKLFTARARRRFQRGLKRKPMALIKKLRKAKREAPPGEKPEPVKTHLRNMIIVPEMIGSIIGVYNGKTFNHVEIKPEMIGHYLAEFSISYKPVKHGRPGIGATHSSRFIPLK</sequence>
<dbReference type="HAMAP" id="MF_00531">
    <property type="entry name" value="Ribosomal_uS19"/>
    <property type="match status" value="1"/>
</dbReference>
<evidence type="ECO:0000256" key="1">
    <source>
        <dbReference type="ARBA" id="ARBA00007345"/>
    </source>
</evidence>
<keyword evidence="6" id="KW-0479">Metal-binding</keyword>